<organism evidence="2 3">
    <name type="scientific">Lomentospora prolificans</name>
    <dbReference type="NCBI Taxonomy" id="41688"/>
    <lineage>
        <taxon>Eukaryota</taxon>
        <taxon>Fungi</taxon>
        <taxon>Dikarya</taxon>
        <taxon>Ascomycota</taxon>
        <taxon>Pezizomycotina</taxon>
        <taxon>Sordariomycetes</taxon>
        <taxon>Hypocreomycetidae</taxon>
        <taxon>Microascales</taxon>
        <taxon>Microascaceae</taxon>
        <taxon>Lomentospora</taxon>
    </lineage>
</organism>
<comment type="caution">
    <text evidence="2">The sequence shown here is derived from an EMBL/GenBank/DDBJ whole genome shotgun (WGS) entry which is preliminary data.</text>
</comment>
<dbReference type="AlphaFoldDB" id="A0A2N3NLA6"/>
<dbReference type="PANTHER" id="PTHR42083">
    <property type="entry name" value="MARVEL DOMAIN-CONTAINING PROTEIN"/>
    <property type="match status" value="1"/>
</dbReference>
<dbReference type="OrthoDB" id="5363290at2759"/>
<dbReference type="EMBL" id="NLAX01000002">
    <property type="protein sequence ID" value="PKS13223.1"/>
    <property type="molecule type" value="Genomic_DNA"/>
</dbReference>
<evidence type="ECO:0000256" key="1">
    <source>
        <dbReference type="SAM" id="Phobius"/>
    </source>
</evidence>
<gene>
    <name evidence="2" type="ORF">jhhlp_000569</name>
</gene>
<evidence type="ECO:0000313" key="3">
    <source>
        <dbReference type="Proteomes" id="UP000233524"/>
    </source>
</evidence>
<accession>A0A2N3NLA6</accession>
<feature type="transmembrane region" description="Helical" evidence="1">
    <location>
        <begin position="129"/>
        <end position="153"/>
    </location>
</feature>
<keyword evidence="1" id="KW-1133">Transmembrane helix</keyword>
<reference evidence="2 3" key="1">
    <citation type="journal article" date="2017" name="G3 (Bethesda)">
        <title>First Draft Genome Sequence of the Pathogenic Fungus Lomentospora prolificans (Formerly Scedosporium prolificans).</title>
        <authorList>
            <person name="Luo R."/>
            <person name="Zimin A."/>
            <person name="Workman R."/>
            <person name="Fan Y."/>
            <person name="Pertea G."/>
            <person name="Grossman N."/>
            <person name="Wear M.P."/>
            <person name="Jia B."/>
            <person name="Miller H."/>
            <person name="Casadevall A."/>
            <person name="Timp W."/>
            <person name="Zhang S.X."/>
            <person name="Salzberg S.L."/>
        </authorList>
    </citation>
    <scope>NUCLEOTIDE SEQUENCE [LARGE SCALE GENOMIC DNA]</scope>
    <source>
        <strain evidence="2 3">JHH-5317</strain>
    </source>
</reference>
<dbReference type="VEuPathDB" id="FungiDB:jhhlp_000569"/>
<keyword evidence="1" id="KW-0812">Transmembrane</keyword>
<feature type="transmembrane region" description="Helical" evidence="1">
    <location>
        <begin position="75"/>
        <end position="96"/>
    </location>
</feature>
<feature type="transmembrane region" description="Helical" evidence="1">
    <location>
        <begin position="49"/>
        <end position="68"/>
    </location>
</feature>
<keyword evidence="1" id="KW-0472">Membrane</keyword>
<keyword evidence="3" id="KW-1185">Reference proteome</keyword>
<evidence type="ECO:0000313" key="2">
    <source>
        <dbReference type="EMBL" id="PKS13223.1"/>
    </source>
</evidence>
<dbReference type="Proteomes" id="UP000233524">
    <property type="component" value="Unassembled WGS sequence"/>
</dbReference>
<protein>
    <recommendedName>
        <fullName evidence="4">MARVEL domain-containing protein</fullName>
    </recommendedName>
</protein>
<dbReference type="InParanoid" id="A0A2N3NLA6"/>
<dbReference type="PANTHER" id="PTHR42083:SF1">
    <property type="entry name" value="MARVEL DOMAIN-CONTAINING PROTEIN"/>
    <property type="match status" value="1"/>
</dbReference>
<proteinExistence type="predicted"/>
<sequence length="169" mass="18912">MSIFSLGASYLAFSALHFVLFILAIITAALHGADLANGEASEGGGDSRWIFAEVVAGLSALTAMLYLIPCILRFMAVWIWNLILFILWISLFGLFAKVRHTPFFCPKATRCMYIHRPTNGNGAVRRMKAAVWVDLVSAILWLVATLAALAYWWGHRERRSRFTGRATLY</sequence>
<feature type="transmembrane region" description="Helical" evidence="1">
    <location>
        <begin position="7"/>
        <end position="29"/>
    </location>
</feature>
<evidence type="ECO:0008006" key="4">
    <source>
        <dbReference type="Google" id="ProtNLM"/>
    </source>
</evidence>
<name>A0A2N3NLA6_9PEZI</name>